<keyword evidence="1" id="KW-0472">Membrane</keyword>
<feature type="transmembrane region" description="Helical" evidence="1">
    <location>
        <begin position="12"/>
        <end position="31"/>
    </location>
</feature>
<organism evidence="2 3">
    <name type="scientific">Brevibacillus fortis</name>
    <dbReference type="NCBI Taxonomy" id="2126352"/>
    <lineage>
        <taxon>Bacteria</taxon>
        <taxon>Bacillati</taxon>
        <taxon>Bacillota</taxon>
        <taxon>Bacilli</taxon>
        <taxon>Bacillales</taxon>
        <taxon>Paenibacillaceae</taxon>
        <taxon>Brevibacillus</taxon>
    </lineage>
</organism>
<gene>
    <name evidence="2" type="ORF">C7R93_26195</name>
</gene>
<evidence type="ECO:0000256" key="1">
    <source>
        <dbReference type="SAM" id="Phobius"/>
    </source>
</evidence>
<keyword evidence="3" id="KW-1185">Reference proteome</keyword>
<reference evidence="2 3" key="1">
    <citation type="submission" date="2018-03" db="EMBL/GenBank/DDBJ databases">
        <title>Brevisbacillus phylogenomics.</title>
        <authorList>
            <person name="Dunlap C."/>
        </authorList>
    </citation>
    <scope>NUCLEOTIDE SEQUENCE [LARGE SCALE GENOMIC DNA]</scope>
    <source>
        <strain evidence="2 3">NRRL NRS-1210</strain>
    </source>
</reference>
<proteinExistence type="predicted"/>
<keyword evidence="1" id="KW-0812">Transmembrane</keyword>
<dbReference type="EMBL" id="PXZM01000048">
    <property type="protein sequence ID" value="PSJ87587.1"/>
    <property type="molecule type" value="Genomic_DNA"/>
</dbReference>
<keyword evidence="1" id="KW-1133">Transmembrane helix</keyword>
<name>A0A2P7UKU8_9BACL</name>
<dbReference type="Proteomes" id="UP000240419">
    <property type="component" value="Unassembled WGS sequence"/>
</dbReference>
<sequence>MKMPLSIKVIQGFMLLQVIVLGSLYFVVSQVDLMNLSHWASKMVFSVVTMPEDMLDQSYVLGRMKGRLMLPLIITTLLFIFIQMRFLKSAIVCISLAILLDISNGTFLIVIVYVTLLLVVTHNKQSKAYFNRNDHQVMQTVSK</sequence>
<accession>A0A2P7UKU8</accession>
<dbReference type="RefSeq" id="WP_106841548.1">
    <property type="nucleotide sequence ID" value="NZ_JBCNIW010000018.1"/>
</dbReference>
<feature type="transmembrane region" description="Helical" evidence="1">
    <location>
        <begin position="94"/>
        <end position="120"/>
    </location>
</feature>
<dbReference type="AlphaFoldDB" id="A0A2P7UKU8"/>
<evidence type="ECO:0000313" key="3">
    <source>
        <dbReference type="Proteomes" id="UP000240419"/>
    </source>
</evidence>
<dbReference type="OrthoDB" id="2468214at2"/>
<evidence type="ECO:0000313" key="2">
    <source>
        <dbReference type="EMBL" id="PSJ87587.1"/>
    </source>
</evidence>
<protein>
    <submittedName>
        <fullName evidence="2">Uncharacterized protein</fullName>
    </submittedName>
</protein>
<feature type="transmembrane region" description="Helical" evidence="1">
    <location>
        <begin position="68"/>
        <end position="87"/>
    </location>
</feature>
<comment type="caution">
    <text evidence="2">The sequence shown here is derived from an EMBL/GenBank/DDBJ whole genome shotgun (WGS) entry which is preliminary data.</text>
</comment>